<proteinExistence type="predicted"/>
<evidence type="ECO:0000313" key="2">
    <source>
        <dbReference type="EMBL" id="MFB2878806.1"/>
    </source>
</evidence>
<gene>
    <name evidence="2" type="ORF">ACE1CC_18300</name>
</gene>
<dbReference type="RefSeq" id="WP_413271867.1">
    <property type="nucleotide sequence ID" value="NZ_JBHFNQ010000140.1"/>
</dbReference>
<reference evidence="2 3" key="1">
    <citation type="submission" date="2024-09" db="EMBL/GenBank/DDBJ databases">
        <title>Floridaenema gen nov. (Aerosakkonemataceae, Aerosakkonematales ord. nov., Cyanobacteria) from benthic tropical and subtropical fresh waters, with the description of four new species.</title>
        <authorList>
            <person name="Moretto J.A."/>
            <person name="Berthold D.E."/>
            <person name="Lefler F.W."/>
            <person name="Huang I.-S."/>
            <person name="Laughinghouse H. IV."/>
        </authorList>
    </citation>
    <scope>NUCLEOTIDE SEQUENCE [LARGE SCALE GENOMIC DNA]</scope>
    <source>
        <strain evidence="2 3">BLCC-F46</strain>
    </source>
</reference>
<keyword evidence="1" id="KW-0175">Coiled coil</keyword>
<evidence type="ECO:0000256" key="1">
    <source>
        <dbReference type="SAM" id="Coils"/>
    </source>
</evidence>
<protein>
    <submittedName>
        <fullName evidence="2">Uncharacterized protein</fullName>
    </submittedName>
</protein>
<name>A0ABV4X7N4_9CYAN</name>
<organism evidence="2 3">
    <name type="scientific">Floridaenema aerugineum BLCC-F46</name>
    <dbReference type="NCBI Taxonomy" id="3153654"/>
    <lineage>
        <taxon>Bacteria</taxon>
        <taxon>Bacillati</taxon>
        <taxon>Cyanobacteriota</taxon>
        <taxon>Cyanophyceae</taxon>
        <taxon>Oscillatoriophycideae</taxon>
        <taxon>Aerosakkonematales</taxon>
        <taxon>Aerosakkonemataceae</taxon>
        <taxon>Floridanema</taxon>
        <taxon>Floridanema aerugineum</taxon>
    </lineage>
</organism>
<accession>A0ABV4X7N4</accession>
<evidence type="ECO:0000313" key="3">
    <source>
        <dbReference type="Proteomes" id="UP001576774"/>
    </source>
</evidence>
<sequence length="287" mass="33097">MSDHQHYVFGVLCNLRKLLTENERKDLAEKYLSQEAEKAKDLMDYQTGNARLIAFTFLGYVIKRTSDISELPPISFDLDIFKPLCQYIYPKWLEESKSPPTLVSYTAEESLEWLLDPHPKIDTLPILNTDPRKLALQPNTEAYIQQLWTAAAICKKPQSIWIGQLPGNPKPESILINSIPEKSILESRFFNIALPNIDSLKIYSKQSDEPLQPLEGSNLLDSISSFLAGEMGKIPNVFSHKSDDYETKLRALQENFEEFKRKHDKEIAELYSLYSELKELQNKREEL</sequence>
<comment type="caution">
    <text evidence="2">The sequence shown here is derived from an EMBL/GenBank/DDBJ whole genome shotgun (WGS) entry which is preliminary data.</text>
</comment>
<dbReference type="Proteomes" id="UP001576774">
    <property type="component" value="Unassembled WGS sequence"/>
</dbReference>
<keyword evidence="3" id="KW-1185">Reference proteome</keyword>
<dbReference type="EMBL" id="JBHFNQ010000140">
    <property type="protein sequence ID" value="MFB2878806.1"/>
    <property type="molecule type" value="Genomic_DNA"/>
</dbReference>
<feature type="coiled-coil region" evidence="1">
    <location>
        <begin position="242"/>
        <end position="269"/>
    </location>
</feature>